<dbReference type="EMBL" id="LR593886">
    <property type="protein sequence ID" value="VTR97381.1"/>
    <property type="molecule type" value="Genomic_DNA"/>
</dbReference>
<evidence type="ECO:0000256" key="1">
    <source>
        <dbReference type="SAM" id="SignalP"/>
    </source>
</evidence>
<proteinExistence type="predicted"/>
<gene>
    <name evidence="2" type="ORF">SOIL9_07490</name>
</gene>
<protein>
    <submittedName>
        <fullName evidence="2">Uncharacterized protein</fullName>
    </submittedName>
</protein>
<dbReference type="Proteomes" id="UP000464178">
    <property type="component" value="Chromosome"/>
</dbReference>
<dbReference type="KEGG" id="gms:SOIL9_07490"/>
<feature type="chain" id="PRO_5026817724" evidence="1">
    <location>
        <begin position="21"/>
        <end position="137"/>
    </location>
</feature>
<name>A0A6P2D7R3_9BACT</name>
<keyword evidence="1" id="KW-0732">Signal</keyword>
<keyword evidence="3" id="KW-1185">Reference proteome</keyword>
<evidence type="ECO:0000313" key="3">
    <source>
        <dbReference type="Proteomes" id="UP000464178"/>
    </source>
</evidence>
<dbReference type="AlphaFoldDB" id="A0A6P2D7R3"/>
<organism evidence="2 3">
    <name type="scientific">Gemmata massiliana</name>
    <dbReference type="NCBI Taxonomy" id="1210884"/>
    <lineage>
        <taxon>Bacteria</taxon>
        <taxon>Pseudomonadati</taxon>
        <taxon>Planctomycetota</taxon>
        <taxon>Planctomycetia</taxon>
        <taxon>Gemmatales</taxon>
        <taxon>Gemmataceae</taxon>
        <taxon>Gemmata</taxon>
    </lineage>
</organism>
<sequence length="137" mass="15004">MLRVTFAPIAVALLLTPAWAAEPRKEKPTVELAGDIKDEALQKEAPADGVIISEKGWEKLVKAWGIKDAPKVDFTKELLVVGTWRGSTFNITPTVKDGDLTVSAFGTKDLREGFRWKIASVKCDGIKSVKGKELPKE</sequence>
<dbReference type="RefSeq" id="WP_162671178.1">
    <property type="nucleotide sequence ID" value="NZ_LR593886.1"/>
</dbReference>
<feature type="signal peptide" evidence="1">
    <location>
        <begin position="1"/>
        <end position="20"/>
    </location>
</feature>
<evidence type="ECO:0000313" key="2">
    <source>
        <dbReference type="EMBL" id="VTR97381.1"/>
    </source>
</evidence>
<accession>A0A6P2D7R3</accession>
<reference evidence="2 3" key="1">
    <citation type="submission" date="2019-05" db="EMBL/GenBank/DDBJ databases">
        <authorList>
            <consortium name="Science for Life Laboratories"/>
        </authorList>
    </citation>
    <scope>NUCLEOTIDE SEQUENCE [LARGE SCALE GENOMIC DNA]</scope>
    <source>
        <strain evidence="2">Soil9</strain>
    </source>
</reference>